<dbReference type="EMBL" id="FQTY01000001">
    <property type="protein sequence ID" value="SHE27429.1"/>
    <property type="molecule type" value="Genomic_DNA"/>
</dbReference>
<dbReference type="GO" id="GO:0008658">
    <property type="term" value="F:penicillin binding"/>
    <property type="evidence" value="ECO:0007669"/>
    <property type="project" value="InterPro"/>
</dbReference>
<feature type="domain" description="Penicillin binding protein A dimerisation" evidence="3">
    <location>
        <begin position="55"/>
        <end position="128"/>
    </location>
</feature>
<reference evidence="5" key="1">
    <citation type="submission" date="2016-11" db="EMBL/GenBank/DDBJ databases">
        <authorList>
            <person name="Varghese N."/>
            <person name="Submissions S."/>
        </authorList>
    </citation>
    <scope>NUCLEOTIDE SEQUENCE [LARGE SCALE GENOMIC DNA]</scope>
    <source>
        <strain evidence="5">DSM 18095</strain>
    </source>
</reference>
<dbReference type="RefSeq" id="WP_072971445.1">
    <property type="nucleotide sequence ID" value="NZ_FQTY01000001.1"/>
</dbReference>
<dbReference type="PANTHER" id="PTHR30627:SF24">
    <property type="entry name" value="PENICILLIN-BINDING PROTEIN 4B"/>
    <property type="match status" value="1"/>
</dbReference>
<dbReference type="STRING" id="1123404.SAMN02745784_00045"/>
<evidence type="ECO:0000259" key="3">
    <source>
        <dbReference type="Pfam" id="PF21922"/>
    </source>
</evidence>
<keyword evidence="4" id="KW-0808">Transferase</keyword>
<evidence type="ECO:0000313" key="4">
    <source>
        <dbReference type="EMBL" id="SHE27429.1"/>
    </source>
</evidence>
<dbReference type="Pfam" id="PF21922">
    <property type="entry name" value="PBP_dimer_2"/>
    <property type="match status" value="1"/>
</dbReference>
<feature type="transmembrane region" description="Helical" evidence="1">
    <location>
        <begin position="7"/>
        <end position="28"/>
    </location>
</feature>
<dbReference type="SUPFAM" id="SSF56519">
    <property type="entry name" value="Penicillin binding protein dimerisation domain"/>
    <property type="match status" value="1"/>
</dbReference>
<dbReference type="Gene3D" id="3.90.1310.10">
    <property type="entry name" value="Penicillin-binding protein 2a (Domain 2)"/>
    <property type="match status" value="1"/>
</dbReference>
<name>A0A1M4S5G4_9FIRM</name>
<dbReference type="Proteomes" id="UP000184114">
    <property type="component" value="Unassembled WGS sequence"/>
</dbReference>
<dbReference type="InterPro" id="IPR012338">
    <property type="entry name" value="Beta-lactam/transpept-like"/>
</dbReference>
<keyword evidence="5" id="KW-1185">Reference proteome</keyword>
<evidence type="ECO:0000256" key="1">
    <source>
        <dbReference type="SAM" id="Phobius"/>
    </source>
</evidence>
<proteinExistence type="predicted"/>
<dbReference type="GO" id="GO:0008800">
    <property type="term" value="F:beta-lactamase activity"/>
    <property type="evidence" value="ECO:0007669"/>
    <property type="project" value="UniProtKB-EC"/>
</dbReference>
<dbReference type="InterPro" id="IPR001460">
    <property type="entry name" value="PCN-bd_Tpept"/>
</dbReference>
<dbReference type="Gene3D" id="3.40.710.10">
    <property type="entry name" value="DD-peptidase/beta-lactamase superfamily"/>
    <property type="match status" value="1"/>
</dbReference>
<organism evidence="4 5">
    <name type="scientific">Tissierella praeacuta DSM 18095</name>
    <dbReference type="NCBI Taxonomy" id="1123404"/>
    <lineage>
        <taxon>Bacteria</taxon>
        <taxon>Bacillati</taxon>
        <taxon>Bacillota</taxon>
        <taxon>Tissierellia</taxon>
        <taxon>Tissierellales</taxon>
        <taxon>Tissierellaceae</taxon>
        <taxon>Tissierella</taxon>
    </lineage>
</organism>
<dbReference type="InterPro" id="IPR036138">
    <property type="entry name" value="PBP_dimer_sf"/>
</dbReference>
<dbReference type="AlphaFoldDB" id="A0A1M4S5G4"/>
<keyword evidence="1" id="KW-0472">Membrane</keyword>
<evidence type="ECO:0000313" key="5">
    <source>
        <dbReference type="Proteomes" id="UP000184114"/>
    </source>
</evidence>
<accession>A0A1M4S5G4</accession>
<evidence type="ECO:0000259" key="2">
    <source>
        <dbReference type="Pfam" id="PF00905"/>
    </source>
</evidence>
<keyword evidence="1" id="KW-1133">Transmembrane helix</keyword>
<dbReference type="GO" id="GO:0071555">
    <property type="term" value="P:cell wall organization"/>
    <property type="evidence" value="ECO:0007669"/>
    <property type="project" value="TreeGrafter"/>
</dbReference>
<sequence length="468" mass="51646">MNKENKRIVVVLIGLCLMFISLIVYISYFQIFEAEAIKNNSYNKRLWINEESILRGSIYDRNGKTLAYSEKIDDTYKRYYIYGRLYSHIIGYSYREYGKSGLELQYNNTLLNINENAAINEIKNIVAPTTEGNSIKLTIDHELQAKARTLLKGKKGSIVAMNPSTGEIYAMVSLPDFDVANLKADWKAITESPDSPLINRATQGLYPPGSTFKLITTIAVLNTANLEEYYNCTGSTNINGYVFKDYQGKAHGNIDLRQALIKSCNTYFATKSIEIGKDRIGNTAERFMINNNIPFDLPIKSSQFPFKENLDKTDIAAAAIGQGKVLVTPLNMALIVSGIANEGQIVKPILVKEIISKNNKILKKNTTEVLSQGTDSITANKLKDMMVDVVKSGTGKNARIKNIKVAGKTGTAENSSGKSHAWFVGFAPADEPKIAIAVILEEEGSTGGKSAAPIARDIMIHAINNIKD</sequence>
<feature type="domain" description="Penicillin-binding protein transpeptidase" evidence="2">
    <location>
        <begin position="156"/>
        <end position="459"/>
    </location>
</feature>
<gene>
    <name evidence="4" type="ORF">SAMN02745784_00045</name>
</gene>
<dbReference type="PANTHER" id="PTHR30627">
    <property type="entry name" value="PEPTIDOGLYCAN D,D-TRANSPEPTIDASE"/>
    <property type="match status" value="1"/>
</dbReference>
<keyword evidence="1" id="KW-0812">Transmembrane</keyword>
<protein>
    <submittedName>
        <fullName evidence="4">Peptidoglycan glycosyltransferase</fullName>
    </submittedName>
</protein>
<dbReference type="GO" id="GO:0016740">
    <property type="term" value="F:transferase activity"/>
    <property type="evidence" value="ECO:0007669"/>
    <property type="project" value="UniProtKB-KW"/>
</dbReference>
<dbReference type="InterPro" id="IPR054120">
    <property type="entry name" value="PBPA_dimer"/>
</dbReference>
<dbReference type="GeneID" id="90994738"/>
<dbReference type="GO" id="GO:0005886">
    <property type="term" value="C:plasma membrane"/>
    <property type="evidence" value="ECO:0007669"/>
    <property type="project" value="TreeGrafter"/>
</dbReference>
<dbReference type="Pfam" id="PF00905">
    <property type="entry name" value="Transpeptidase"/>
    <property type="match status" value="1"/>
</dbReference>
<dbReference type="GO" id="GO:0046677">
    <property type="term" value="P:response to antibiotic"/>
    <property type="evidence" value="ECO:0007669"/>
    <property type="project" value="UniProtKB-KW"/>
</dbReference>
<dbReference type="SUPFAM" id="SSF56601">
    <property type="entry name" value="beta-lactamase/transpeptidase-like"/>
    <property type="match status" value="1"/>
</dbReference>
<dbReference type="InterPro" id="IPR050515">
    <property type="entry name" value="Beta-lactam/transpept"/>
</dbReference>